<name>A0A438C414_VITVI</name>
<dbReference type="EMBL" id="QGNW01002562">
    <property type="protein sequence ID" value="RVW17992.1"/>
    <property type="molecule type" value="Genomic_DNA"/>
</dbReference>
<accession>A0A438C414</accession>
<dbReference type="PANTHER" id="PTHR47599">
    <property type="entry name" value="CELL-TO-CELL MOVEMENT PROTEIN"/>
    <property type="match status" value="1"/>
</dbReference>
<dbReference type="AlphaFoldDB" id="A0A438C414"/>
<feature type="compositionally biased region" description="Low complexity" evidence="1">
    <location>
        <begin position="74"/>
        <end position="84"/>
    </location>
</feature>
<reference evidence="2 3" key="1">
    <citation type="journal article" date="2018" name="PLoS Genet.">
        <title>Population sequencing reveals clonal diversity and ancestral inbreeding in the grapevine cultivar Chardonnay.</title>
        <authorList>
            <person name="Roach M.J."/>
            <person name="Johnson D.L."/>
            <person name="Bohlmann J."/>
            <person name="van Vuuren H.J."/>
            <person name="Jones S.J."/>
            <person name="Pretorius I.S."/>
            <person name="Schmidt S.A."/>
            <person name="Borneman A.R."/>
        </authorList>
    </citation>
    <scope>NUCLEOTIDE SEQUENCE [LARGE SCALE GENOMIC DNA]</scope>
    <source>
        <strain evidence="3">cv. Chardonnay</strain>
        <tissue evidence="2">Leaf</tissue>
    </source>
</reference>
<evidence type="ECO:0000313" key="3">
    <source>
        <dbReference type="Proteomes" id="UP000288805"/>
    </source>
</evidence>
<dbReference type="InterPro" id="IPR051596">
    <property type="entry name" value="Caulimoviridae_Movement"/>
</dbReference>
<dbReference type="CDD" id="cd00303">
    <property type="entry name" value="retropepsin_like"/>
    <property type="match status" value="1"/>
</dbReference>
<feature type="region of interest" description="Disordered" evidence="1">
    <location>
        <begin position="1"/>
        <end position="84"/>
    </location>
</feature>
<dbReference type="InterPro" id="IPR028919">
    <property type="entry name" value="Viral_movement"/>
</dbReference>
<dbReference type="PANTHER" id="PTHR47599:SF4">
    <property type="entry name" value="POLYPROTEIN"/>
    <property type="match status" value="1"/>
</dbReference>
<gene>
    <name evidence="2" type="ORF">CK203_109384</name>
</gene>
<organism evidence="2 3">
    <name type="scientific">Vitis vinifera</name>
    <name type="common">Grape</name>
    <dbReference type="NCBI Taxonomy" id="29760"/>
    <lineage>
        <taxon>Eukaryota</taxon>
        <taxon>Viridiplantae</taxon>
        <taxon>Streptophyta</taxon>
        <taxon>Embryophyta</taxon>
        <taxon>Tracheophyta</taxon>
        <taxon>Spermatophyta</taxon>
        <taxon>Magnoliopsida</taxon>
        <taxon>eudicotyledons</taxon>
        <taxon>Gunneridae</taxon>
        <taxon>Pentapetalae</taxon>
        <taxon>rosids</taxon>
        <taxon>Vitales</taxon>
        <taxon>Vitaceae</taxon>
        <taxon>Viteae</taxon>
        <taxon>Vitis</taxon>
    </lineage>
</organism>
<proteinExistence type="predicted"/>
<evidence type="ECO:0000256" key="1">
    <source>
        <dbReference type="SAM" id="MobiDB-lite"/>
    </source>
</evidence>
<protein>
    <submittedName>
        <fullName evidence="2">Uncharacterized protein</fullName>
    </submittedName>
</protein>
<dbReference type="Proteomes" id="UP000288805">
    <property type="component" value="Unassembled WGS sequence"/>
</dbReference>
<sequence length="680" mass="77551">MPPSKQKPIRKLSKDKFYHSKRGTYDNYRMNDTKQSRHVQRRVNKDTQKKVMLNSDFESRTDSDNEDDINQLDSSGEVSSQSSSDQAECIKGNCNCRPKTINVISQDQEFILDTLRKVEDEKTKQNLYEVFKKSVVKVEAKKTVNPYNLNDILNRFDQQSPKEVNIKELHEEVKQHKKEIKELRQFISLGLSDLQDQINRIGNQGNLMDIPESSHVNDNETDTFLNTVRAAENCIQEGLVPIPLCEETSQSLFGANGKRLAIKYKLTEAHIRNHDVCIKQTFILVKDLKEKALLGIPFLSTIYPMWIDNQGIRAKLMDEEILFEFANPTILLNQLRQPNIQLSQGLRPLSRQLRPLKISRKSLKKEAQVSSQENSYAESDDSTSYLPRQCKHVSTQYKAACQMSSQPKKVVSGISVAVCLGARALPVEPLLAVDRRLLGCKRVGVTSHKVSNQEIYKKGTFKFFTDYTIKTSEMTVSLEQDDQVIRLLDNRSVEKHKKDGYNFIHFGMIQVAAKPLTRLGLNTAIVMCLRDNRHLEYRDSIIGAVQAGLNDGPVYFQCYPNFTVRLRDADILDSVVLHIKTHGFKIKPGNSPVSIITRFAYKSMNTSVDPGLFAPVLKHSVLKVLNKLFNIQMEEENWSSPNLSDIPAALEFLFMNPLELQALPSQLEPLGKKRIQLRKP</sequence>
<dbReference type="Pfam" id="PF01107">
    <property type="entry name" value="MP"/>
    <property type="match status" value="1"/>
</dbReference>
<comment type="caution">
    <text evidence="2">The sequence shown here is derived from an EMBL/GenBank/DDBJ whole genome shotgun (WGS) entry which is preliminary data.</text>
</comment>
<evidence type="ECO:0000313" key="2">
    <source>
        <dbReference type="EMBL" id="RVW17992.1"/>
    </source>
</evidence>